<dbReference type="AlphaFoldDB" id="T1GQH7"/>
<organism evidence="1 2">
    <name type="scientific">Megaselia scalaris</name>
    <name type="common">Humpbacked fly</name>
    <name type="synonym">Phora scalaris</name>
    <dbReference type="NCBI Taxonomy" id="36166"/>
    <lineage>
        <taxon>Eukaryota</taxon>
        <taxon>Metazoa</taxon>
        <taxon>Ecdysozoa</taxon>
        <taxon>Arthropoda</taxon>
        <taxon>Hexapoda</taxon>
        <taxon>Insecta</taxon>
        <taxon>Pterygota</taxon>
        <taxon>Neoptera</taxon>
        <taxon>Endopterygota</taxon>
        <taxon>Diptera</taxon>
        <taxon>Brachycera</taxon>
        <taxon>Muscomorpha</taxon>
        <taxon>Platypezoidea</taxon>
        <taxon>Phoridae</taxon>
        <taxon>Megaseliini</taxon>
        <taxon>Megaselia</taxon>
    </lineage>
</organism>
<dbReference type="Pfam" id="PF02995">
    <property type="entry name" value="DUF229"/>
    <property type="match status" value="2"/>
</dbReference>
<protein>
    <submittedName>
        <fullName evidence="1">Uncharacterized protein</fullName>
    </submittedName>
</protein>
<reference evidence="2" key="1">
    <citation type="submission" date="2013-02" db="EMBL/GenBank/DDBJ databases">
        <authorList>
            <person name="Hughes D."/>
        </authorList>
    </citation>
    <scope>NUCLEOTIDE SEQUENCE</scope>
    <source>
        <strain>Durham</strain>
        <strain evidence="2">NC isolate 2 -- Noor lab</strain>
    </source>
</reference>
<dbReference type="EMBL" id="CAQQ02395055">
    <property type="status" value="NOT_ANNOTATED_CDS"/>
    <property type="molecule type" value="Genomic_DNA"/>
</dbReference>
<evidence type="ECO:0000313" key="1">
    <source>
        <dbReference type="EnsemblMetazoa" id="MESCA005884-PA"/>
    </source>
</evidence>
<dbReference type="InterPro" id="IPR004245">
    <property type="entry name" value="DUF229"/>
</dbReference>
<accession>T1GQH7</accession>
<evidence type="ECO:0000313" key="2">
    <source>
        <dbReference type="Proteomes" id="UP000015102"/>
    </source>
</evidence>
<dbReference type="PANTHER" id="PTHR10974:SF9">
    <property type="entry name" value="DUF229 DOMAIN CONTAINING PROTEIN-RELATED"/>
    <property type="match status" value="1"/>
</dbReference>
<proteinExistence type="predicted"/>
<dbReference type="SUPFAM" id="SSF53649">
    <property type="entry name" value="Alkaline phosphatase-like"/>
    <property type="match status" value="1"/>
</dbReference>
<sequence length="539" mass="62182">MSFQIDDNTYPNLMAILTGFNSTQSLKECDPKLRGKLDKCPFIWKQFQNQGFVTAYGEDEASINTFNYLKAGFEKPPVDYYLRPFLLQAEKSLPIKKKSGMTFCLGYKHSAEYVYDYAVDFHQSISDPTSMDTRIREYFEKFSNSGVLNDTIVFFFSDHGIRFGPTRSLPLGHYEERLPFMFISLPIWIKETYPEFVTALQVNRNRLTNPYDIHMTLQHILQIADENNAMKPLSKAEGCHKCQTLLEEVPFNRSCEDISIEDHWCTCYSYDTVSITDKISGRLGKAVVNHINDFVRTFPFASKCKRLSLGSIKYILKARKEKNSLDTYRITFYTRPNEGLFEATVRHNPKKNPEFQITGEVSRLNVYSADSSCVADCAAKKYCSYTVYLTDKHEFDPESSPPPGYLVWSDRCQIQSLDIYDPATMELFEKQNYKKCTDKKPMTDIQFDSTSQKYLITINETYSKLYSKSNANVKCCYQAVERIGNLDKNVRLGRCLDIEKNVELSNDTDNIIVKCRSGNKQTYVNGYATLPERKLIRDG</sequence>
<dbReference type="HOGENOM" id="CLU_505580_0_0_1"/>
<dbReference type="OMA" id="CWENATE"/>
<dbReference type="Proteomes" id="UP000015102">
    <property type="component" value="Unassembled WGS sequence"/>
</dbReference>
<reference evidence="1" key="2">
    <citation type="submission" date="2015-06" db="UniProtKB">
        <authorList>
            <consortium name="EnsemblMetazoa"/>
        </authorList>
    </citation>
    <scope>IDENTIFICATION</scope>
</reference>
<dbReference type="Gene3D" id="3.40.720.10">
    <property type="entry name" value="Alkaline Phosphatase, subunit A"/>
    <property type="match status" value="1"/>
</dbReference>
<name>T1GQH7_MEGSC</name>
<dbReference type="InterPro" id="IPR017850">
    <property type="entry name" value="Alkaline_phosphatase_core_sf"/>
</dbReference>
<keyword evidence="2" id="KW-1185">Reference proteome</keyword>
<dbReference type="CDD" id="cd16021">
    <property type="entry name" value="ALP_like"/>
    <property type="match status" value="1"/>
</dbReference>
<dbReference type="EnsemblMetazoa" id="MESCA005884-RA">
    <property type="protein sequence ID" value="MESCA005884-PA"/>
    <property type="gene ID" value="MESCA005884"/>
</dbReference>
<dbReference type="GO" id="GO:0005615">
    <property type="term" value="C:extracellular space"/>
    <property type="evidence" value="ECO:0007669"/>
    <property type="project" value="TreeGrafter"/>
</dbReference>
<dbReference type="STRING" id="36166.T1GQH7"/>
<dbReference type="PANTHER" id="PTHR10974">
    <property type="entry name" value="FI08016P-RELATED"/>
    <property type="match status" value="1"/>
</dbReference>